<reference evidence="2" key="1">
    <citation type="journal article" date="2023" name="bioRxiv">
        <title>Improved chromosome-level genome assembly for marigold (Tagetes erecta).</title>
        <authorList>
            <person name="Jiang F."/>
            <person name="Yuan L."/>
            <person name="Wang S."/>
            <person name="Wang H."/>
            <person name="Xu D."/>
            <person name="Wang A."/>
            <person name="Fan W."/>
        </authorList>
    </citation>
    <scope>NUCLEOTIDE SEQUENCE</scope>
    <source>
        <strain evidence="2">WSJ</strain>
        <tissue evidence="2">Leaf</tissue>
    </source>
</reference>
<feature type="region of interest" description="Disordered" evidence="1">
    <location>
        <begin position="63"/>
        <end position="86"/>
    </location>
</feature>
<evidence type="ECO:0000256" key="1">
    <source>
        <dbReference type="SAM" id="MobiDB-lite"/>
    </source>
</evidence>
<name>A0AAD8L908_TARER</name>
<gene>
    <name evidence="2" type="ORF">QVD17_03830</name>
</gene>
<proteinExistence type="predicted"/>
<feature type="compositionally biased region" description="Low complexity" evidence="1">
    <location>
        <begin position="63"/>
        <end position="79"/>
    </location>
</feature>
<sequence length="98" mass="10931">MLMATKTMLESHTSSSIVRIDHQLQLMHIRLLECGDLIWKYGLNWKLLLWLKWSLSSGMQGETASRATSSSSSSTSESSPVNPPVFSGQTLIVLCRCM</sequence>
<dbReference type="AlphaFoldDB" id="A0AAD8L908"/>
<comment type="caution">
    <text evidence="2">The sequence shown here is derived from an EMBL/GenBank/DDBJ whole genome shotgun (WGS) entry which is preliminary data.</text>
</comment>
<accession>A0AAD8L908</accession>
<dbReference type="EMBL" id="JAUHHV010000001">
    <property type="protein sequence ID" value="KAK1438029.1"/>
    <property type="molecule type" value="Genomic_DNA"/>
</dbReference>
<organism evidence="2 3">
    <name type="scientific">Tagetes erecta</name>
    <name type="common">African marigold</name>
    <dbReference type="NCBI Taxonomy" id="13708"/>
    <lineage>
        <taxon>Eukaryota</taxon>
        <taxon>Viridiplantae</taxon>
        <taxon>Streptophyta</taxon>
        <taxon>Embryophyta</taxon>
        <taxon>Tracheophyta</taxon>
        <taxon>Spermatophyta</taxon>
        <taxon>Magnoliopsida</taxon>
        <taxon>eudicotyledons</taxon>
        <taxon>Gunneridae</taxon>
        <taxon>Pentapetalae</taxon>
        <taxon>asterids</taxon>
        <taxon>campanulids</taxon>
        <taxon>Asterales</taxon>
        <taxon>Asteraceae</taxon>
        <taxon>Asteroideae</taxon>
        <taxon>Heliantheae alliance</taxon>
        <taxon>Tageteae</taxon>
        <taxon>Tagetes</taxon>
    </lineage>
</organism>
<evidence type="ECO:0000313" key="2">
    <source>
        <dbReference type="EMBL" id="KAK1438029.1"/>
    </source>
</evidence>
<keyword evidence="3" id="KW-1185">Reference proteome</keyword>
<protein>
    <submittedName>
        <fullName evidence="2">Uncharacterized protein</fullName>
    </submittedName>
</protein>
<evidence type="ECO:0000313" key="3">
    <source>
        <dbReference type="Proteomes" id="UP001229421"/>
    </source>
</evidence>
<dbReference type="Proteomes" id="UP001229421">
    <property type="component" value="Unassembled WGS sequence"/>
</dbReference>